<evidence type="ECO:0000313" key="4">
    <source>
        <dbReference type="EMBL" id="KAA2240551.1"/>
    </source>
</evidence>
<accession>A0A5B2VN83</accession>
<comment type="caution">
    <text evidence="4">The sequence shown here is derived from an EMBL/GenBank/DDBJ whole genome shotgun (WGS) entry which is preliminary data.</text>
</comment>
<keyword evidence="2" id="KW-0732">Signal</keyword>
<feature type="signal peptide" evidence="2">
    <location>
        <begin position="1"/>
        <end position="20"/>
    </location>
</feature>
<dbReference type="EMBL" id="VUOC01000004">
    <property type="protein sequence ID" value="KAA2240551.1"/>
    <property type="molecule type" value="Genomic_DNA"/>
</dbReference>
<feature type="chain" id="PRO_5022682702" evidence="2">
    <location>
        <begin position="21"/>
        <end position="198"/>
    </location>
</feature>
<reference evidence="4 5" key="1">
    <citation type="submission" date="2019-09" db="EMBL/GenBank/DDBJ databases">
        <title>Chitinophaga ginsengihumi sp. nov., isolated from soil of ginseng rhizosphere.</title>
        <authorList>
            <person name="Lee J."/>
        </authorList>
    </citation>
    <scope>NUCLEOTIDE SEQUENCE [LARGE SCALE GENOMIC DNA]</scope>
    <source>
        <strain evidence="4 5">BN140078</strain>
    </source>
</reference>
<feature type="region of interest" description="Disordered" evidence="1">
    <location>
        <begin position="163"/>
        <end position="198"/>
    </location>
</feature>
<dbReference type="PROSITE" id="PS51257">
    <property type="entry name" value="PROKAR_LIPOPROTEIN"/>
    <property type="match status" value="1"/>
</dbReference>
<feature type="domain" description="DUF4296" evidence="3">
    <location>
        <begin position="26"/>
        <end position="116"/>
    </location>
</feature>
<evidence type="ECO:0000256" key="1">
    <source>
        <dbReference type="SAM" id="MobiDB-lite"/>
    </source>
</evidence>
<dbReference type="RefSeq" id="WP_149841729.1">
    <property type="nucleotide sequence ID" value="NZ_VUOC01000004.1"/>
</dbReference>
<dbReference type="Proteomes" id="UP000324611">
    <property type="component" value="Unassembled WGS sequence"/>
</dbReference>
<gene>
    <name evidence="4" type="ORF">F0L74_30840</name>
</gene>
<organism evidence="4 5">
    <name type="scientific">Chitinophaga agrisoli</name>
    <dbReference type="NCBI Taxonomy" id="2607653"/>
    <lineage>
        <taxon>Bacteria</taxon>
        <taxon>Pseudomonadati</taxon>
        <taxon>Bacteroidota</taxon>
        <taxon>Chitinophagia</taxon>
        <taxon>Chitinophagales</taxon>
        <taxon>Chitinophagaceae</taxon>
        <taxon>Chitinophaga</taxon>
    </lineage>
</organism>
<proteinExistence type="predicted"/>
<name>A0A5B2VN83_9BACT</name>
<protein>
    <submittedName>
        <fullName evidence="4">DUF4296 domain-containing protein</fullName>
    </submittedName>
</protein>
<keyword evidence="5" id="KW-1185">Reference proteome</keyword>
<evidence type="ECO:0000256" key="2">
    <source>
        <dbReference type="SAM" id="SignalP"/>
    </source>
</evidence>
<dbReference type="Pfam" id="PF14129">
    <property type="entry name" value="DUF4296"/>
    <property type="match status" value="1"/>
</dbReference>
<evidence type="ECO:0000313" key="5">
    <source>
        <dbReference type="Proteomes" id="UP000324611"/>
    </source>
</evidence>
<reference evidence="4 5" key="2">
    <citation type="submission" date="2019-09" db="EMBL/GenBank/DDBJ databases">
        <authorList>
            <person name="Jin C."/>
        </authorList>
    </citation>
    <scope>NUCLEOTIDE SEQUENCE [LARGE SCALE GENOMIC DNA]</scope>
    <source>
        <strain evidence="4 5">BN140078</strain>
    </source>
</reference>
<dbReference type="AlphaFoldDB" id="A0A5B2VN83"/>
<dbReference type="InterPro" id="IPR025381">
    <property type="entry name" value="DUF4296"/>
</dbReference>
<sequence length="198" mass="22951">MTNLRTITIVCLLMSALACGQADKVPADVISKEKMRDVLIDMNLADSYSYDISPLRGIPLPDSVRQQKVKEYYRQILDLHHFSVKEFMASWKYYEAHPNRLKEVYDMMQAEIARQRVVLDGLERMKQYGVDPGMFFPYPKNTVLSKKQDTILPFLKRKQDAVKTRTPIPQNTVNSKKQDSISPLLKRKLNPVKPPKHE</sequence>
<feature type="compositionally biased region" description="Basic residues" evidence="1">
    <location>
        <begin position="185"/>
        <end position="198"/>
    </location>
</feature>
<evidence type="ECO:0000259" key="3">
    <source>
        <dbReference type="Pfam" id="PF14129"/>
    </source>
</evidence>